<sequence length="124" mass="13034">MKCLANALIGLLLLIAVTNAALETHLCVDMSHETPCKGWPADLYPVCFGCGRGFFAECQGDGATVLTCPSDQDANGITSTILFDNVTRTCVKDTDSCSEKKPCVGMDDSGPCGGLPGTNYQHAQ</sequence>
<evidence type="ECO:0000313" key="2">
    <source>
        <dbReference type="EMBL" id="GFO11901.1"/>
    </source>
</evidence>
<organism evidence="2 3">
    <name type="scientific">Plakobranchus ocellatus</name>
    <dbReference type="NCBI Taxonomy" id="259542"/>
    <lineage>
        <taxon>Eukaryota</taxon>
        <taxon>Metazoa</taxon>
        <taxon>Spiralia</taxon>
        <taxon>Lophotrochozoa</taxon>
        <taxon>Mollusca</taxon>
        <taxon>Gastropoda</taxon>
        <taxon>Heterobranchia</taxon>
        <taxon>Euthyneura</taxon>
        <taxon>Panpulmonata</taxon>
        <taxon>Sacoglossa</taxon>
        <taxon>Placobranchoidea</taxon>
        <taxon>Plakobranchidae</taxon>
        <taxon>Plakobranchus</taxon>
    </lineage>
</organism>
<protein>
    <recommendedName>
        <fullName evidence="4">Chitin-binding type-2 domain-containing protein</fullName>
    </recommendedName>
</protein>
<dbReference type="AlphaFoldDB" id="A0AAV4AUU2"/>
<feature type="signal peptide" evidence="1">
    <location>
        <begin position="1"/>
        <end position="20"/>
    </location>
</feature>
<gene>
    <name evidence="2" type="ORF">PoB_003840600</name>
</gene>
<name>A0AAV4AUU2_9GAST</name>
<proteinExistence type="predicted"/>
<evidence type="ECO:0000256" key="1">
    <source>
        <dbReference type="SAM" id="SignalP"/>
    </source>
</evidence>
<reference evidence="2 3" key="1">
    <citation type="journal article" date="2021" name="Elife">
        <title>Chloroplast acquisition without the gene transfer in kleptoplastic sea slugs, Plakobranchus ocellatus.</title>
        <authorList>
            <person name="Maeda T."/>
            <person name="Takahashi S."/>
            <person name="Yoshida T."/>
            <person name="Shimamura S."/>
            <person name="Takaki Y."/>
            <person name="Nagai Y."/>
            <person name="Toyoda A."/>
            <person name="Suzuki Y."/>
            <person name="Arimoto A."/>
            <person name="Ishii H."/>
            <person name="Satoh N."/>
            <person name="Nishiyama T."/>
            <person name="Hasebe M."/>
            <person name="Maruyama T."/>
            <person name="Minagawa J."/>
            <person name="Obokata J."/>
            <person name="Shigenobu S."/>
        </authorList>
    </citation>
    <scope>NUCLEOTIDE SEQUENCE [LARGE SCALE GENOMIC DNA]</scope>
</reference>
<accession>A0AAV4AUU2</accession>
<evidence type="ECO:0008006" key="4">
    <source>
        <dbReference type="Google" id="ProtNLM"/>
    </source>
</evidence>
<evidence type="ECO:0000313" key="3">
    <source>
        <dbReference type="Proteomes" id="UP000735302"/>
    </source>
</evidence>
<comment type="caution">
    <text evidence="2">The sequence shown here is derived from an EMBL/GenBank/DDBJ whole genome shotgun (WGS) entry which is preliminary data.</text>
</comment>
<feature type="chain" id="PRO_5043506490" description="Chitin-binding type-2 domain-containing protein" evidence="1">
    <location>
        <begin position="21"/>
        <end position="124"/>
    </location>
</feature>
<dbReference type="Proteomes" id="UP000735302">
    <property type="component" value="Unassembled WGS sequence"/>
</dbReference>
<keyword evidence="1" id="KW-0732">Signal</keyword>
<keyword evidence="3" id="KW-1185">Reference proteome</keyword>
<dbReference type="EMBL" id="BLXT01004368">
    <property type="protein sequence ID" value="GFO11901.1"/>
    <property type="molecule type" value="Genomic_DNA"/>
</dbReference>